<gene>
    <name evidence="1" type="ORF">AsAng_0019230</name>
</gene>
<protein>
    <recommendedName>
        <fullName evidence="3">Leucine-rich repeat domain-containing protein</fullName>
    </recommendedName>
</protein>
<proteinExistence type="predicted"/>
<dbReference type="PANTHER" id="PTHR16083">
    <property type="entry name" value="LEUCINE RICH REPEAT CONTAINING PROTEIN"/>
    <property type="match status" value="1"/>
</dbReference>
<reference evidence="1" key="1">
    <citation type="submission" date="2022-09" db="EMBL/GenBank/DDBJ databases">
        <title>Aureispira anguillicida sp. nov., isolated from Leptocephalus of Japanese eel Anguilla japonica.</title>
        <authorList>
            <person name="Yuasa K."/>
            <person name="Mekata T."/>
            <person name="Ikunari K."/>
        </authorList>
    </citation>
    <scope>NUCLEOTIDE SEQUENCE</scope>
    <source>
        <strain evidence="1">EL160426</strain>
    </source>
</reference>
<dbReference type="InterPro" id="IPR032675">
    <property type="entry name" value="LRR_dom_sf"/>
</dbReference>
<organism evidence="1 2">
    <name type="scientific">Aureispira anguillae</name>
    <dbReference type="NCBI Taxonomy" id="2864201"/>
    <lineage>
        <taxon>Bacteria</taxon>
        <taxon>Pseudomonadati</taxon>
        <taxon>Bacteroidota</taxon>
        <taxon>Saprospiria</taxon>
        <taxon>Saprospirales</taxon>
        <taxon>Saprospiraceae</taxon>
        <taxon>Aureispira</taxon>
    </lineage>
</organism>
<dbReference type="KEGG" id="aup:AsAng_0019230"/>
<dbReference type="Proteomes" id="UP001060919">
    <property type="component" value="Chromosome"/>
</dbReference>
<evidence type="ECO:0000313" key="1">
    <source>
        <dbReference type="EMBL" id="BDS11211.1"/>
    </source>
</evidence>
<evidence type="ECO:0008006" key="3">
    <source>
        <dbReference type="Google" id="ProtNLM"/>
    </source>
</evidence>
<dbReference type="Gene3D" id="3.80.10.10">
    <property type="entry name" value="Ribonuclease Inhibitor"/>
    <property type="match status" value="1"/>
</dbReference>
<name>A0A916DRD2_9BACT</name>
<keyword evidence="2" id="KW-1185">Reference proteome</keyword>
<sequence length="287" mass="33327">MYTPEELKNILLLFKSGSQENIELALQLAKNSNADLPSLHFEELFDYLVAIKVFPPQRDISLAEKIYQILGTESLSITIDDPQYAVIPASIFFFKNLKKLSIGAKVKVWIPHTISYFEELEELEIYLLNQKNIPLSIFEISSLVKLDLSLNLFKELPRDIWKLRNLVELNLMNCIHLEAIPNELFGLPKLEKVYLVQTRIDQISPSIAYSKIKEYTIEFDTAGKKLLADPKIGKKLLKNISKETKWGCDFMEAMKLRTFSQWKINNIPDEIKKQGLESIKQFFREKR</sequence>
<accession>A0A916DRD2</accession>
<dbReference type="RefSeq" id="WP_264792414.1">
    <property type="nucleotide sequence ID" value="NZ_AP026867.1"/>
</dbReference>
<dbReference type="EMBL" id="AP026867">
    <property type="protein sequence ID" value="BDS11211.1"/>
    <property type="molecule type" value="Genomic_DNA"/>
</dbReference>
<dbReference type="SUPFAM" id="SSF52058">
    <property type="entry name" value="L domain-like"/>
    <property type="match status" value="1"/>
</dbReference>
<dbReference type="PANTHER" id="PTHR16083:SF83">
    <property type="entry name" value="LEUCINE-RICH REPEAT-CONTAINING PROTEIN 40"/>
    <property type="match status" value="1"/>
</dbReference>
<dbReference type="AlphaFoldDB" id="A0A916DRD2"/>
<evidence type="ECO:0000313" key="2">
    <source>
        <dbReference type="Proteomes" id="UP001060919"/>
    </source>
</evidence>